<comment type="caution">
    <text evidence="1">The sequence shown here is derived from an EMBL/GenBank/DDBJ whole genome shotgun (WGS) entry which is preliminary data.</text>
</comment>
<reference evidence="1 2" key="1">
    <citation type="submission" date="2019-05" db="EMBL/GenBank/DDBJ databases">
        <title>Another draft genome of Portunus trituberculatus and its Hox gene families provides insights of decapod evolution.</title>
        <authorList>
            <person name="Jeong J.-H."/>
            <person name="Song I."/>
            <person name="Kim S."/>
            <person name="Choi T."/>
            <person name="Kim D."/>
            <person name="Ryu S."/>
            <person name="Kim W."/>
        </authorList>
    </citation>
    <scope>NUCLEOTIDE SEQUENCE [LARGE SCALE GENOMIC DNA]</scope>
    <source>
        <tissue evidence="1">Muscle</tissue>
    </source>
</reference>
<sequence length="31" mass="3194">MALGQALWSKDLCDIIDTAISTATAVEVAVS</sequence>
<proteinExistence type="predicted"/>
<accession>A0A5B7HQ61</accession>
<dbReference type="AlphaFoldDB" id="A0A5B7HQ61"/>
<organism evidence="1 2">
    <name type="scientific">Portunus trituberculatus</name>
    <name type="common">Swimming crab</name>
    <name type="synonym">Neptunus trituberculatus</name>
    <dbReference type="NCBI Taxonomy" id="210409"/>
    <lineage>
        <taxon>Eukaryota</taxon>
        <taxon>Metazoa</taxon>
        <taxon>Ecdysozoa</taxon>
        <taxon>Arthropoda</taxon>
        <taxon>Crustacea</taxon>
        <taxon>Multicrustacea</taxon>
        <taxon>Malacostraca</taxon>
        <taxon>Eumalacostraca</taxon>
        <taxon>Eucarida</taxon>
        <taxon>Decapoda</taxon>
        <taxon>Pleocyemata</taxon>
        <taxon>Brachyura</taxon>
        <taxon>Eubrachyura</taxon>
        <taxon>Portunoidea</taxon>
        <taxon>Portunidae</taxon>
        <taxon>Portuninae</taxon>
        <taxon>Portunus</taxon>
    </lineage>
</organism>
<evidence type="ECO:0000313" key="1">
    <source>
        <dbReference type="EMBL" id="MPC71815.1"/>
    </source>
</evidence>
<dbReference type="EMBL" id="VSRR010033618">
    <property type="protein sequence ID" value="MPC71815.1"/>
    <property type="molecule type" value="Genomic_DNA"/>
</dbReference>
<dbReference type="Proteomes" id="UP000324222">
    <property type="component" value="Unassembled WGS sequence"/>
</dbReference>
<gene>
    <name evidence="1" type="ORF">E2C01_066105</name>
</gene>
<name>A0A5B7HQ61_PORTR</name>
<evidence type="ECO:0000313" key="2">
    <source>
        <dbReference type="Proteomes" id="UP000324222"/>
    </source>
</evidence>
<keyword evidence="2" id="KW-1185">Reference proteome</keyword>
<protein>
    <submittedName>
        <fullName evidence="1">Uncharacterized protein</fullName>
    </submittedName>
</protein>